<protein>
    <submittedName>
        <fullName evidence="2">Uncharacterized protein</fullName>
    </submittedName>
</protein>
<reference evidence="2" key="1">
    <citation type="submission" date="2022-07" db="EMBL/GenBank/DDBJ databases">
        <title>Complete genome of CX2.</title>
        <authorList>
            <person name="Cao G."/>
        </authorList>
    </citation>
    <scope>NUCLEOTIDE SEQUENCE</scope>
    <source>
        <strain evidence="2">CX2</strain>
    </source>
</reference>
<name>A0ABY5FKZ0_9BACL</name>
<keyword evidence="3" id="KW-1185">Reference proteome</keyword>
<feature type="transmembrane region" description="Helical" evidence="1">
    <location>
        <begin position="106"/>
        <end position="127"/>
    </location>
</feature>
<dbReference type="EMBL" id="CP101462">
    <property type="protein sequence ID" value="UTT42216.1"/>
    <property type="molecule type" value="Genomic_DNA"/>
</dbReference>
<keyword evidence="1" id="KW-0472">Membrane</keyword>
<dbReference type="Proteomes" id="UP001060325">
    <property type="component" value="Chromosome"/>
</dbReference>
<keyword evidence="1" id="KW-1133">Transmembrane helix</keyword>
<evidence type="ECO:0000313" key="3">
    <source>
        <dbReference type="Proteomes" id="UP001060325"/>
    </source>
</evidence>
<sequence length="138" mass="15493">MNDSYTWINRRKMRPAYSATGGRSWTSERIVRPDAARGRTVRGVKRVRRPYTDEHGVRRYTTGRVVITDAARQARAHGHGESAVQLELSVPTPYERVKEMIPTKKVLVPVMAGIAVAGGLAGAIYALRKKKQNKNKHK</sequence>
<proteinExistence type="predicted"/>
<dbReference type="RefSeq" id="WP_034776560.1">
    <property type="nucleotide sequence ID" value="NZ_CP085207.1"/>
</dbReference>
<organism evidence="2 3">
    <name type="scientific">Exiguobacterium aurantiacum</name>
    <dbReference type="NCBI Taxonomy" id="33987"/>
    <lineage>
        <taxon>Bacteria</taxon>
        <taxon>Bacillati</taxon>
        <taxon>Bacillota</taxon>
        <taxon>Bacilli</taxon>
        <taxon>Bacillales</taxon>
        <taxon>Bacillales Family XII. Incertae Sedis</taxon>
        <taxon>Exiguobacterium</taxon>
    </lineage>
</organism>
<keyword evidence="1" id="KW-0812">Transmembrane</keyword>
<accession>A0ABY5FKZ0</accession>
<gene>
    <name evidence="2" type="ORF">NMQ00_11700</name>
</gene>
<evidence type="ECO:0000313" key="2">
    <source>
        <dbReference type="EMBL" id="UTT42216.1"/>
    </source>
</evidence>
<evidence type="ECO:0000256" key="1">
    <source>
        <dbReference type="SAM" id="Phobius"/>
    </source>
</evidence>